<evidence type="ECO:0000256" key="2">
    <source>
        <dbReference type="ARBA" id="ARBA00023002"/>
    </source>
</evidence>
<name>A0A6M6JKP4_9PSEU</name>
<comment type="similarity">
    <text evidence="1">Belongs to the short-chain dehydrogenases/reductases (SDR) family.</text>
</comment>
<dbReference type="PRINTS" id="PR00080">
    <property type="entry name" value="SDRFAMILY"/>
</dbReference>
<dbReference type="PROSITE" id="PS00061">
    <property type="entry name" value="ADH_SHORT"/>
    <property type="match status" value="1"/>
</dbReference>
<dbReference type="SUPFAM" id="SSF51735">
    <property type="entry name" value="NAD(P)-binding Rossmann-fold domains"/>
    <property type="match status" value="1"/>
</dbReference>
<keyword evidence="3" id="KW-0520">NAD</keyword>
<proteinExistence type="inferred from homology"/>
<evidence type="ECO:0000256" key="1">
    <source>
        <dbReference type="ARBA" id="ARBA00006484"/>
    </source>
</evidence>
<gene>
    <name evidence="4" type="ORF">HOP40_19560</name>
</gene>
<protein>
    <submittedName>
        <fullName evidence="4">Mycofactocin-coupled SDR family oxidoreductase</fullName>
    </submittedName>
</protein>
<dbReference type="CDD" id="cd05233">
    <property type="entry name" value="SDR_c"/>
    <property type="match status" value="1"/>
</dbReference>
<dbReference type="FunFam" id="3.40.50.720:FF:000084">
    <property type="entry name" value="Short-chain dehydrogenase reductase"/>
    <property type="match status" value="1"/>
</dbReference>
<dbReference type="InterPro" id="IPR002347">
    <property type="entry name" value="SDR_fam"/>
</dbReference>
<dbReference type="PRINTS" id="PR00081">
    <property type="entry name" value="GDHRDH"/>
</dbReference>
<dbReference type="KEGG" id="pbro:HOP40_19560"/>
<dbReference type="Gene3D" id="3.40.50.720">
    <property type="entry name" value="NAD(P)-binding Rossmann-like Domain"/>
    <property type="match status" value="1"/>
</dbReference>
<sequence>MTGRVEGKVALISGAARGQGRAHAVRLAQEGADIIAFDICGPVDAQGAPAASEEDLAETVALVEKLDRRIVWAKADARDFAAVERLVDDGVEQLGHVDIVSANAGIQGIAADSAHTREEDWRAVLDTNLTGVWNTARAAIPHLVERGRGGAIVLTSSSLALKAAPNFSAYTSAKHGVVGLMRSLAVELAPHSIRVNSLHPTTVPTPLLLNENNWRIFRPDLDAPTLDDVIHLYQGLNLLPVPWVEVEDIAHALLFLASDEARYVTGVAMPVDAGMSVK</sequence>
<dbReference type="RefSeq" id="WP_172160662.1">
    <property type="nucleotide sequence ID" value="NZ_CP053564.1"/>
</dbReference>
<dbReference type="InterPro" id="IPR023985">
    <property type="entry name" value="SDR_subfam_1"/>
</dbReference>
<dbReference type="Proteomes" id="UP000505377">
    <property type="component" value="Chromosome"/>
</dbReference>
<dbReference type="NCBIfam" id="TIGR03971">
    <property type="entry name" value="SDR_subfam_1"/>
    <property type="match status" value="1"/>
</dbReference>
<organism evidence="4 5">
    <name type="scientific">Pseudonocardia broussonetiae</name>
    <dbReference type="NCBI Taxonomy" id="2736640"/>
    <lineage>
        <taxon>Bacteria</taxon>
        <taxon>Bacillati</taxon>
        <taxon>Actinomycetota</taxon>
        <taxon>Actinomycetes</taxon>
        <taxon>Pseudonocardiales</taxon>
        <taxon>Pseudonocardiaceae</taxon>
        <taxon>Pseudonocardia</taxon>
    </lineage>
</organism>
<evidence type="ECO:0000313" key="4">
    <source>
        <dbReference type="EMBL" id="QJY47733.1"/>
    </source>
</evidence>
<dbReference type="InterPro" id="IPR020904">
    <property type="entry name" value="Sc_DH/Rdtase_CS"/>
</dbReference>
<evidence type="ECO:0000256" key="3">
    <source>
        <dbReference type="ARBA" id="ARBA00023027"/>
    </source>
</evidence>
<accession>A0A6M6JKP4</accession>
<keyword evidence="2" id="KW-0560">Oxidoreductase</keyword>
<dbReference type="GO" id="GO:0016491">
    <property type="term" value="F:oxidoreductase activity"/>
    <property type="evidence" value="ECO:0007669"/>
    <property type="project" value="UniProtKB-KW"/>
</dbReference>
<dbReference type="EMBL" id="CP053564">
    <property type="protein sequence ID" value="QJY47733.1"/>
    <property type="molecule type" value="Genomic_DNA"/>
</dbReference>
<evidence type="ECO:0000313" key="5">
    <source>
        <dbReference type="Proteomes" id="UP000505377"/>
    </source>
</evidence>
<dbReference type="PANTHER" id="PTHR24321">
    <property type="entry name" value="DEHYDROGENASES, SHORT CHAIN"/>
    <property type="match status" value="1"/>
</dbReference>
<dbReference type="Pfam" id="PF13561">
    <property type="entry name" value="adh_short_C2"/>
    <property type="match status" value="1"/>
</dbReference>
<reference evidence="4 5" key="1">
    <citation type="submission" date="2020-05" db="EMBL/GenBank/DDBJ databases">
        <authorList>
            <person name="Mo P."/>
        </authorList>
    </citation>
    <scope>NUCLEOTIDE SEQUENCE [LARGE SCALE GENOMIC DNA]</scope>
    <source>
        <strain evidence="4 5">Gen01</strain>
    </source>
</reference>
<dbReference type="PANTHER" id="PTHR24321:SF8">
    <property type="entry name" value="ESTRADIOL 17-BETA-DEHYDROGENASE 8-RELATED"/>
    <property type="match status" value="1"/>
</dbReference>
<dbReference type="NCBIfam" id="NF009467">
    <property type="entry name" value="PRK12826.1-3"/>
    <property type="match status" value="1"/>
</dbReference>
<dbReference type="AlphaFoldDB" id="A0A6M6JKP4"/>
<keyword evidence="5" id="KW-1185">Reference proteome</keyword>
<dbReference type="InterPro" id="IPR036291">
    <property type="entry name" value="NAD(P)-bd_dom_sf"/>
</dbReference>